<dbReference type="OrthoDB" id="108476at2"/>
<evidence type="ECO:0000256" key="1">
    <source>
        <dbReference type="PIRSR" id="PIRSR018249-1"/>
    </source>
</evidence>
<reference evidence="5 6" key="1">
    <citation type="submission" date="2019-06" db="EMBL/GenBank/DDBJ databases">
        <title>Sequencing the genomes of 1000 actinobacteria strains.</title>
        <authorList>
            <person name="Klenk H.-P."/>
        </authorList>
    </citation>
    <scope>NUCLEOTIDE SEQUENCE [LARGE SCALE GENOMIC DNA]</scope>
    <source>
        <strain evidence="5 6">DSM 8251</strain>
    </source>
</reference>
<dbReference type="InterPro" id="IPR048647">
    <property type="entry name" value="RlmA_N"/>
</dbReference>
<dbReference type="EMBL" id="VFOR01000003">
    <property type="protein sequence ID" value="TQL57275.1"/>
    <property type="molecule type" value="Genomic_DNA"/>
</dbReference>
<dbReference type="InterPro" id="IPR016718">
    <property type="entry name" value="rRNA_m1G-MeTrfase_A_prd"/>
</dbReference>
<dbReference type="AlphaFoldDB" id="A0A542ZAD3"/>
<dbReference type="RefSeq" id="WP_142094370.1">
    <property type="nucleotide sequence ID" value="NZ_BAAAMD010000003.1"/>
</dbReference>
<feature type="binding site" evidence="2">
    <location>
        <position position="71"/>
    </location>
    <ligand>
        <name>S-adenosyl-L-methionine</name>
        <dbReference type="ChEBI" id="CHEBI:59789"/>
    </ligand>
</feature>
<accession>A0A542ZAD3</accession>
<evidence type="ECO:0000256" key="2">
    <source>
        <dbReference type="PIRSR" id="PIRSR018249-2"/>
    </source>
</evidence>
<protein>
    <submittedName>
        <fullName evidence="5">23S rRNA m(1)G-748 methyltransferase</fullName>
    </submittedName>
</protein>
<feature type="domain" description="23S rRNA (guanine(745)-N(1))-methyltransferase N-terminal" evidence="4">
    <location>
        <begin position="10"/>
        <end position="45"/>
    </location>
</feature>
<evidence type="ECO:0000259" key="3">
    <source>
        <dbReference type="Pfam" id="PF13649"/>
    </source>
</evidence>
<feature type="binding site" evidence="1">
    <location>
        <position position="12"/>
    </location>
    <ligand>
        <name>Zn(2+)</name>
        <dbReference type="ChEBI" id="CHEBI:29105"/>
    </ligand>
</feature>
<keyword evidence="2" id="KW-0949">S-adenosyl-L-methionine</keyword>
<keyword evidence="1" id="KW-0862">Zinc</keyword>
<dbReference type="Pfam" id="PF13649">
    <property type="entry name" value="Methyltransf_25"/>
    <property type="match status" value="1"/>
</dbReference>
<keyword evidence="6" id="KW-1185">Reference proteome</keyword>
<name>A0A542ZAD3_9ACTN</name>
<dbReference type="GO" id="GO:0032259">
    <property type="term" value="P:methylation"/>
    <property type="evidence" value="ECO:0007669"/>
    <property type="project" value="UniProtKB-KW"/>
</dbReference>
<organism evidence="5 6">
    <name type="scientific">Propioniferax innocua</name>
    <dbReference type="NCBI Taxonomy" id="1753"/>
    <lineage>
        <taxon>Bacteria</taxon>
        <taxon>Bacillati</taxon>
        <taxon>Actinomycetota</taxon>
        <taxon>Actinomycetes</taxon>
        <taxon>Propionibacteriales</taxon>
        <taxon>Propionibacteriaceae</taxon>
        <taxon>Propioniferax</taxon>
    </lineage>
</organism>
<keyword evidence="1" id="KW-0479">Metal-binding</keyword>
<keyword evidence="5" id="KW-0489">Methyltransferase</keyword>
<feature type="binding site" evidence="1">
    <location>
        <position position="15"/>
    </location>
    <ligand>
        <name>Zn(2+)</name>
        <dbReference type="ChEBI" id="CHEBI:29105"/>
    </ligand>
</feature>
<dbReference type="Pfam" id="PF21302">
    <property type="entry name" value="Zn_ribbon_RlmA"/>
    <property type="match status" value="1"/>
</dbReference>
<proteinExistence type="predicted"/>
<keyword evidence="5" id="KW-0808">Transferase</keyword>
<evidence type="ECO:0000313" key="5">
    <source>
        <dbReference type="EMBL" id="TQL57275.1"/>
    </source>
</evidence>
<gene>
    <name evidence="5" type="ORF">FB460_2351</name>
</gene>
<dbReference type="GO" id="GO:0008168">
    <property type="term" value="F:methyltransferase activity"/>
    <property type="evidence" value="ECO:0007669"/>
    <property type="project" value="UniProtKB-KW"/>
</dbReference>
<feature type="binding site" evidence="2">
    <location>
        <position position="180"/>
    </location>
    <ligand>
        <name>S-adenosyl-L-methionine</name>
        <dbReference type="ChEBI" id="CHEBI:59789"/>
    </ligand>
</feature>
<feature type="domain" description="Methyltransferase" evidence="3">
    <location>
        <begin position="90"/>
        <end position="157"/>
    </location>
</feature>
<comment type="caution">
    <text evidence="5">The sequence shown here is derived from an EMBL/GenBank/DDBJ whole genome shotgun (WGS) entry which is preliminary data.</text>
</comment>
<dbReference type="InterPro" id="IPR041698">
    <property type="entry name" value="Methyltransf_25"/>
</dbReference>
<sequence length="265" mass="28068">MTLTHVVDCLQCPHCRQPFTLTSGSLRCTSGHVFDVARQGHVNLLGHAPGRNADTAEMVARRVDVLRAGLFDTLTDALAEVAARVDPATIVDAGAGPGHHLAAVVERTGGRGIACDVSPYACRRAAKKPGVGAVVADTWAGLPVRTGAADVVMSVFAPRNWGDFARFASTAIVASPLPEHLAELRTRFGLLGIDDDKSSDIDARAADAGWHRKQVFEATDRRTVPADIAAAVVGMGPNAFHDHGRIDDADVQELQIAVRVAVFCR</sequence>
<evidence type="ECO:0000259" key="4">
    <source>
        <dbReference type="Pfam" id="PF21302"/>
    </source>
</evidence>
<dbReference type="CDD" id="cd02440">
    <property type="entry name" value="AdoMet_MTases"/>
    <property type="match status" value="1"/>
</dbReference>
<feature type="binding site" evidence="1">
    <location>
        <position position="28"/>
    </location>
    <ligand>
        <name>Zn(2+)</name>
        <dbReference type="ChEBI" id="CHEBI:29105"/>
    </ligand>
</feature>
<dbReference type="SUPFAM" id="SSF53335">
    <property type="entry name" value="S-adenosyl-L-methionine-dependent methyltransferases"/>
    <property type="match status" value="1"/>
</dbReference>
<evidence type="ECO:0000313" key="6">
    <source>
        <dbReference type="Proteomes" id="UP000316196"/>
    </source>
</evidence>
<dbReference type="InterPro" id="IPR029063">
    <property type="entry name" value="SAM-dependent_MTases_sf"/>
</dbReference>
<dbReference type="GO" id="GO:0046872">
    <property type="term" value="F:metal ion binding"/>
    <property type="evidence" value="ECO:0007669"/>
    <property type="project" value="UniProtKB-KW"/>
</dbReference>
<dbReference type="Proteomes" id="UP000316196">
    <property type="component" value="Unassembled WGS sequence"/>
</dbReference>
<dbReference type="PIRSF" id="PIRSF018249">
    <property type="entry name" value="MyrA_prd"/>
    <property type="match status" value="1"/>
</dbReference>
<dbReference type="Gene3D" id="3.40.50.150">
    <property type="entry name" value="Vaccinia Virus protein VP39"/>
    <property type="match status" value="1"/>
</dbReference>
<feature type="binding site" evidence="1">
    <location>
        <position position="32"/>
    </location>
    <ligand>
        <name>Zn(2+)</name>
        <dbReference type="ChEBI" id="CHEBI:29105"/>
    </ligand>
</feature>